<gene>
    <name evidence="8" type="ORF">SACU0126_LOCUS18262</name>
</gene>
<dbReference type="CDD" id="cd18092">
    <property type="entry name" value="SpoU-like_TrmH"/>
    <property type="match status" value="1"/>
</dbReference>
<keyword evidence="1" id="KW-0820">tRNA-binding</keyword>
<evidence type="ECO:0000313" key="8">
    <source>
        <dbReference type="EMBL" id="CAE0564674.1"/>
    </source>
</evidence>
<dbReference type="InterPro" id="IPR029026">
    <property type="entry name" value="tRNA_m1G_MTases_N"/>
</dbReference>
<evidence type="ECO:0000256" key="3">
    <source>
        <dbReference type="ARBA" id="ARBA00022679"/>
    </source>
</evidence>
<proteinExistence type="predicted"/>
<protein>
    <recommendedName>
        <fullName evidence="7">tRNA/rRNA methyltransferase SpoU type domain-containing protein</fullName>
    </recommendedName>
</protein>
<evidence type="ECO:0000256" key="6">
    <source>
        <dbReference type="ARBA" id="ARBA00022884"/>
    </source>
</evidence>
<dbReference type="GO" id="GO:0008173">
    <property type="term" value="F:RNA methyltransferase activity"/>
    <property type="evidence" value="ECO:0007669"/>
    <property type="project" value="InterPro"/>
</dbReference>
<dbReference type="Pfam" id="PF00588">
    <property type="entry name" value="SpoU_methylase"/>
    <property type="match status" value="1"/>
</dbReference>
<dbReference type="InterPro" id="IPR001537">
    <property type="entry name" value="SpoU_MeTrfase"/>
</dbReference>
<dbReference type="EMBL" id="HBIQ01057375">
    <property type="protein sequence ID" value="CAE0564674.1"/>
    <property type="molecule type" value="Transcribed_RNA"/>
</dbReference>
<dbReference type="InterPro" id="IPR012340">
    <property type="entry name" value="NA-bd_OB-fold"/>
</dbReference>
<keyword evidence="4" id="KW-0949">S-adenosyl-L-methionine</keyword>
<evidence type="ECO:0000256" key="4">
    <source>
        <dbReference type="ARBA" id="ARBA00022691"/>
    </source>
</evidence>
<dbReference type="SUPFAM" id="SSF75217">
    <property type="entry name" value="alpha/beta knot"/>
    <property type="match status" value="1"/>
</dbReference>
<name>A0A7S3SU41_9SPIT</name>
<dbReference type="GO" id="GO:0000049">
    <property type="term" value="F:tRNA binding"/>
    <property type="evidence" value="ECO:0007669"/>
    <property type="project" value="UniProtKB-KW"/>
</dbReference>
<accession>A0A7S3SU41</accession>
<sequence>MLPPSQVVALLGRLPLERGQVLEGKRYTVKGRLVCRRQLSSFVTFLDLVDCVGESINALAAPSPSDFSPVTTLQICINLRRCADGTSARALRCLQMGDTIVCCGPAGRTRSGGCGATIFPEVLRLASACMESSRVLSLLAGMRSGTFKAKEAAVLLNCSPLLLQALMPSLAAALDSVERQTVRSMEGQARSMSARTPPAPRQALARIERLERVAEARQPGLLLVMENISHKHNIAAMLRTCDAFGLAEAIIIEKPDCKRFDGRDREMIKASSSASLWIRVRSYSSTLDCSQILQAEGYVSVASALHAHASQPFYDTADLSAPRIALWVGNEATGLSSEAIAAADIVTYLPMYGVVESLNVATFAAIALAEVVRRRGIPRLEMFRSNPEQVAAEFEHLCAVNAPKTEGKGTKGVAYKEREFGVLALA</sequence>
<organism evidence="8">
    <name type="scientific">Strombidinopsis acuminata</name>
    <dbReference type="NCBI Taxonomy" id="141414"/>
    <lineage>
        <taxon>Eukaryota</taxon>
        <taxon>Sar</taxon>
        <taxon>Alveolata</taxon>
        <taxon>Ciliophora</taxon>
        <taxon>Intramacronucleata</taxon>
        <taxon>Spirotrichea</taxon>
        <taxon>Choreotrichia</taxon>
        <taxon>Choreotrichida</taxon>
        <taxon>Strombidinopsidae</taxon>
        <taxon>Strombidinopsis</taxon>
    </lineage>
</organism>
<dbReference type="Gene3D" id="2.40.50.140">
    <property type="entry name" value="Nucleic acid-binding proteins"/>
    <property type="match status" value="1"/>
</dbReference>
<evidence type="ECO:0000256" key="1">
    <source>
        <dbReference type="ARBA" id="ARBA00022555"/>
    </source>
</evidence>
<keyword evidence="6" id="KW-0694">RNA-binding</keyword>
<dbReference type="InterPro" id="IPR029028">
    <property type="entry name" value="Alpha/beta_knot_MTases"/>
</dbReference>
<keyword evidence="3" id="KW-0808">Transferase</keyword>
<dbReference type="InterPro" id="IPR033671">
    <property type="entry name" value="TrmH"/>
</dbReference>
<evidence type="ECO:0000256" key="5">
    <source>
        <dbReference type="ARBA" id="ARBA00022694"/>
    </source>
</evidence>
<dbReference type="GO" id="GO:0002938">
    <property type="term" value="P:tRNA guanine ribose methylation"/>
    <property type="evidence" value="ECO:0007669"/>
    <property type="project" value="TreeGrafter"/>
</dbReference>
<evidence type="ECO:0000256" key="2">
    <source>
        <dbReference type="ARBA" id="ARBA00022603"/>
    </source>
</evidence>
<dbReference type="Gene3D" id="3.40.1280.10">
    <property type="match status" value="1"/>
</dbReference>
<keyword evidence="5" id="KW-0819">tRNA processing</keyword>
<dbReference type="AlphaFoldDB" id="A0A7S3SU41"/>
<dbReference type="PANTHER" id="PTHR43453">
    <property type="entry name" value="RRNA METHYLASE-LIKE"/>
    <property type="match status" value="1"/>
</dbReference>
<dbReference type="PANTHER" id="PTHR43453:SF1">
    <property type="entry name" value="TRNA_RRNA METHYLTRANSFERASE SPOU TYPE DOMAIN-CONTAINING PROTEIN"/>
    <property type="match status" value="1"/>
</dbReference>
<keyword evidence="2" id="KW-0489">Methyltransferase</keyword>
<reference evidence="8" key="1">
    <citation type="submission" date="2021-01" db="EMBL/GenBank/DDBJ databases">
        <authorList>
            <person name="Corre E."/>
            <person name="Pelletier E."/>
            <person name="Niang G."/>
            <person name="Scheremetjew M."/>
            <person name="Finn R."/>
            <person name="Kale V."/>
            <person name="Holt S."/>
            <person name="Cochrane G."/>
            <person name="Meng A."/>
            <person name="Brown T."/>
            <person name="Cohen L."/>
        </authorList>
    </citation>
    <scope>NUCLEOTIDE SEQUENCE</scope>
    <source>
        <strain evidence="8">SPMC142</strain>
    </source>
</reference>
<feature type="domain" description="tRNA/rRNA methyltransferase SpoU type" evidence="7">
    <location>
        <begin position="221"/>
        <end position="368"/>
    </location>
</feature>
<evidence type="ECO:0000259" key="7">
    <source>
        <dbReference type="Pfam" id="PF00588"/>
    </source>
</evidence>